<evidence type="ECO:0000313" key="2">
    <source>
        <dbReference type="EMBL" id="AWK09227.1"/>
    </source>
</evidence>
<keyword evidence="3" id="KW-1185">Reference proteome</keyword>
<keyword evidence="1" id="KW-0812">Transmembrane</keyword>
<keyword evidence="1" id="KW-0472">Membrane</keyword>
<feature type="transmembrane region" description="Helical" evidence="1">
    <location>
        <begin position="42"/>
        <end position="63"/>
    </location>
</feature>
<accession>A0ABM6V5X8</accession>
<evidence type="ECO:0008006" key="4">
    <source>
        <dbReference type="Google" id="ProtNLM"/>
    </source>
</evidence>
<name>A0ABM6V5X8_9ACTN</name>
<dbReference type="EMBL" id="CP029254">
    <property type="protein sequence ID" value="AWK09227.1"/>
    <property type="molecule type" value="Genomic_DNA"/>
</dbReference>
<evidence type="ECO:0000256" key="1">
    <source>
        <dbReference type="SAM" id="Phobius"/>
    </source>
</evidence>
<evidence type="ECO:0000313" key="3">
    <source>
        <dbReference type="Proteomes" id="UP000245051"/>
    </source>
</evidence>
<protein>
    <recommendedName>
        <fullName evidence="4">DUF2964 domain-containing protein</fullName>
    </recommendedName>
</protein>
<organism evidence="2 3">
    <name type="scientific">Streptomyces spongiicola</name>
    <dbReference type="NCBI Taxonomy" id="1690221"/>
    <lineage>
        <taxon>Bacteria</taxon>
        <taxon>Bacillati</taxon>
        <taxon>Actinomycetota</taxon>
        <taxon>Actinomycetes</taxon>
        <taxon>Kitasatosporales</taxon>
        <taxon>Streptomycetaceae</taxon>
        <taxon>Streptomyces</taxon>
    </lineage>
</organism>
<keyword evidence="1" id="KW-1133">Transmembrane helix</keyword>
<dbReference type="Proteomes" id="UP000245051">
    <property type="component" value="Chromosome"/>
</dbReference>
<proteinExistence type="predicted"/>
<sequence length="74" mass="7299">MGANFKRLLALGFCVLFAAFVGVCWGVVLAALGEPLVDCVQSGAAALGGTAALGVAVIMLFPFRDGGGGAPPMS</sequence>
<gene>
    <name evidence="2" type="ORF">DDQ41_10185</name>
</gene>
<reference evidence="2 3" key="1">
    <citation type="submission" date="2018-05" db="EMBL/GenBank/DDBJ databases">
        <title>Complete genome sequence of the Type Strain of Streptomyces spongiicola HNM0071, the producer of staurosporine.</title>
        <authorList>
            <person name="Zhou S."/>
            <person name="Huang X."/>
        </authorList>
    </citation>
    <scope>NUCLEOTIDE SEQUENCE [LARGE SCALE GENOMIC DNA]</scope>
    <source>
        <strain evidence="2 3">HNM0071</strain>
    </source>
</reference>